<dbReference type="Pfam" id="PF00491">
    <property type="entry name" value="Arginase"/>
    <property type="match status" value="1"/>
</dbReference>
<comment type="function">
    <text evidence="5">Catalyzes the conversion of N-formimidoyl-L-glutamate to L-glutamate and formamide.</text>
</comment>
<dbReference type="HAMAP" id="MF_00737">
    <property type="entry name" value="Formimidoylglutam"/>
    <property type="match status" value="1"/>
</dbReference>
<keyword evidence="4 5" id="KW-0464">Manganese</keyword>
<feature type="binding site" evidence="5">
    <location>
        <position position="171"/>
    </location>
    <ligand>
        <name>Mn(2+)</name>
        <dbReference type="ChEBI" id="CHEBI:29035"/>
        <label>2</label>
    </ligand>
</feature>
<dbReference type="SUPFAM" id="SSF52768">
    <property type="entry name" value="Arginase/deacetylase"/>
    <property type="match status" value="1"/>
</dbReference>
<feature type="binding site" evidence="7">
    <location>
        <position position="171"/>
    </location>
    <ligand>
        <name>Mn(2+)</name>
        <dbReference type="ChEBI" id="CHEBI:29035"/>
        <label>1</label>
    </ligand>
</feature>
<dbReference type="PANTHER" id="PTHR11358:SF35">
    <property type="entry name" value="FORMIMIDOYLGLUTAMASE"/>
    <property type="match status" value="1"/>
</dbReference>
<dbReference type="Proteomes" id="UP000537204">
    <property type="component" value="Unassembled WGS sequence"/>
</dbReference>
<comment type="similarity">
    <text evidence="5 8">Belongs to the arginase family.</text>
</comment>
<comment type="pathway">
    <text evidence="5">Amino-acid degradation; L-histidine degradation into L-glutamate; L-glutamate from N-formimidoyl-L-glutamate (hydrolase route): step 1/1.</text>
</comment>
<protein>
    <recommendedName>
        <fullName evidence="5 6">Formimidoylglutamase</fullName>
        <ecNumber evidence="5 6">3.5.3.8</ecNumber>
    </recommendedName>
    <alternativeName>
        <fullName evidence="5">Formiminoglutamase</fullName>
    </alternativeName>
    <alternativeName>
        <fullName evidence="5">Formiminoglutamate hydrolase</fullName>
    </alternativeName>
</protein>
<evidence type="ECO:0000256" key="1">
    <source>
        <dbReference type="ARBA" id="ARBA00022723"/>
    </source>
</evidence>
<dbReference type="Gene3D" id="3.40.800.10">
    <property type="entry name" value="Ureohydrolase domain"/>
    <property type="match status" value="1"/>
</dbReference>
<feature type="binding site" evidence="7">
    <location>
        <position position="264"/>
    </location>
    <ligand>
        <name>Mn(2+)</name>
        <dbReference type="ChEBI" id="CHEBI:29035"/>
        <label>1</label>
    </ligand>
</feature>
<accession>A0A7W9E035</accession>
<dbReference type="GO" id="GO:0019556">
    <property type="term" value="P:L-histidine catabolic process to glutamate and formamide"/>
    <property type="evidence" value="ECO:0007669"/>
    <property type="project" value="UniProtKB-UniRule"/>
</dbReference>
<dbReference type="RefSeq" id="WP_183883484.1">
    <property type="nucleotide sequence ID" value="NZ_JACHCE010000005.1"/>
</dbReference>
<dbReference type="PANTHER" id="PTHR11358">
    <property type="entry name" value="ARGINASE/AGMATINASE"/>
    <property type="match status" value="1"/>
</dbReference>
<dbReference type="InterPro" id="IPR005923">
    <property type="entry name" value="HutG"/>
</dbReference>
<name>A0A7W9E035_9SPHI</name>
<evidence type="ECO:0000256" key="2">
    <source>
        <dbReference type="ARBA" id="ARBA00022801"/>
    </source>
</evidence>
<dbReference type="GO" id="GO:0033389">
    <property type="term" value="P:putrescine biosynthetic process from arginine, via agmatine"/>
    <property type="evidence" value="ECO:0007669"/>
    <property type="project" value="TreeGrafter"/>
</dbReference>
<dbReference type="GO" id="GO:0019557">
    <property type="term" value="P:L-histidine catabolic process to glutamate and formate"/>
    <property type="evidence" value="ECO:0007669"/>
    <property type="project" value="UniProtKB-UniPathway"/>
</dbReference>
<keyword evidence="3 5" id="KW-0369">Histidine metabolism</keyword>
<evidence type="ECO:0000313" key="9">
    <source>
        <dbReference type="EMBL" id="MBB5637628.1"/>
    </source>
</evidence>
<feature type="binding site" evidence="5 7">
    <location>
        <position position="138"/>
    </location>
    <ligand>
        <name>Mn(2+)</name>
        <dbReference type="ChEBI" id="CHEBI:29035"/>
        <label>1</label>
    </ligand>
</feature>
<keyword evidence="2 5" id="KW-0378">Hydrolase</keyword>
<feature type="binding site" evidence="5">
    <location>
        <position position="169"/>
    </location>
    <ligand>
        <name>Mn(2+)</name>
        <dbReference type="ChEBI" id="CHEBI:29035"/>
        <label>2</label>
    </ligand>
</feature>
<sequence length="332" mass="36043">MIDSSFYRKTSIDTWTGRNDGTDLAVQRWHQRVILVDLEKENLTALSAGQKGIALIGFSCDEGVRRNGGRVGAKDGPAHFRKACCNLPVHFAENAVFLDLGDVICPGQDMEGTQRSLARVVACALANGYQPFVIGGGHEVAYGHYSGINDFVQDHASADEKNIGIINFDAHFDLREPNENGTNSGTGFFQIANDCKSAGKPFRYMPVGIQLNSNTKYLFDTAAGLDVKHIPAEQFMVSRQEEIRLQTEEFIAGSTHIYLTICMDVFSSSFAPGVSAAAFSGLIPDAFFFACLKSVIASGKVISMDIAECNPVFDQDQRTAKLAAALAFSMIT</sequence>
<evidence type="ECO:0000256" key="3">
    <source>
        <dbReference type="ARBA" id="ARBA00022808"/>
    </source>
</evidence>
<dbReference type="PIRSF" id="PIRSF036979">
    <property type="entry name" value="Arginase"/>
    <property type="match status" value="1"/>
</dbReference>
<reference evidence="9 10" key="1">
    <citation type="submission" date="2020-08" db="EMBL/GenBank/DDBJ databases">
        <title>Genomic Encyclopedia of Type Strains, Phase IV (KMG-V): Genome sequencing to study the core and pangenomes of soil and plant-associated prokaryotes.</title>
        <authorList>
            <person name="Whitman W."/>
        </authorList>
    </citation>
    <scope>NUCLEOTIDE SEQUENCE [LARGE SCALE GENOMIC DNA]</scope>
    <source>
        <strain evidence="9 10">S3M1</strain>
    </source>
</reference>
<dbReference type="EMBL" id="JACHCE010000005">
    <property type="protein sequence ID" value="MBB5637628.1"/>
    <property type="molecule type" value="Genomic_DNA"/>
</dbReference>
<dbReference type="InterPro" id="IPR023696">
    <property type="entry name" value="Ureohydrolase_dom_sf"/>
</dbReference>
<evidence type="ECO:0000256" key="4">
    <source>
        <dbReference type="ARBA" id="ARBA00023211"/>
    </source>
</evidence>
<dbReference type="InterPro" id="IPR006035">
    <property type="entry name" value="Ureohydrolase"/>
</dbReference>
<gene>
    <name evidence="5" type="primary">hutG</name>
    <name evidence="9" type="ORF">HDE68_003543</name>
</gene>
<dbReference type="CDD" id="cd09988">
    <property type="entry name" value="Formimidoylglutamase"/>
    <property type="match status" value="1"/>
</dbReference>
<dbReference type="UniPathway" id="UPA00379">
    <property type="reaction ID" value="UER00552"/>
</dbReference>
<dbReference type="AlphaFoldDB" id="A0A7W9E035"/>
<evidence type="ECO:0000256" key="8">
    <source>
        <dbReference type="PROSITE-ProRule" id="PRU00742"/>
    </source>
</evidence>
<evidence type="ECO:0000256" key="6">
    <source>
        <dbReference type="NCBIfam" id="TIGR01227"/>
    </source>
</evidence>
<feature type="binding site" evidence="5">
    <location>
        <position position="264"/>
    </location>
    <ligand>
        <name>Mn(2+)</name>
        <dbReference type="ChEBI" id="CHEBI:29035"/>
        <label>2</label>
    </ligand>
</feature>
<comment type="caution">
    <text evidence="9">The sequence shown here is derived from an EMBL/GenBank/DDBJ whole genome shotgun (WGS) entry which is preliminary data.</text>
</comment>
<evidence type="ECO:0000256" key="5">
    <source>
        <dbReference type="HAMAP-Rule" id="MF_00737"/>
    </source>
</evidence>
<dbReference type="NCBIfam" id="TIGR01227">
    <property type="entry name" value="hutG"/>
    <property type="match status" value="1"/>
</dbReference>
<dbReference type="PROSITE" id="PS51409">
    <property type="entry name" value="ARGINASE_2"/>
    <property type="match status" value="1"/>
</dbReference>
<feature type="binding site" evidence="5 7">
    <location>
        <position position="169"/>
    </location>
    <ligand>
        <name>Mn(2+)</name>
        <dbReference type="ChEBI" id="CHEBI:29035"/>
        <label>1</label>
    </ligand>
</feature>
<dbReference type="EC" id="3.5.3.8" evidence="5 6"/>
<organism evidence="9 10">
    <name type="scientific">Pedobacter cryoconitis</name>
    <dbReference type="NCBI Taxonomy" id="188932"/>
    <lineage>
        <taxon>Bacteria</taxon>
        <taxon>Pseudomonadati</taxon>
        <taxon>Bacteroidota</taxon>
        <taxon>Sphingobacteriia</taxon>
        <taxon>Sphingobacteriales</taxon>
        <taxon>Sphingobacteriaceae</taxon>
        <taxon>Pedobacter</taxon>
    </lineage>
</organism>
<feature type="binding site" evidence="5">
    <location>
        <position position="262"/>
    </location>
    <ligand>
        <name>Mn(2+)</name>
        <dbReference type="ChEBI" id="CHEBI:29035"/>
        <label>2</label>
    </ligand>
</feature>
<keyword evidence="1 5" id="KW-0479">Metal-binding</keyword>
<evidence type="ECO:0000313" key="10">
    <source>
        <dbReference type="Proteomes" id="UP000537204"/>
    </source>
</evidence>
<feature type="binding site" evidence="5 7">
    <location>
        <position position="173"/>
    </location>
    <ligand>
        <name>Mn(2+)</name>
        <dbReference type="ChEBI" id="CHEBI:29035"/>
        <label>1</label>
    </ligand>
</feature>
<feature type="binding site" evidence="5 7">
    <location>
        <position position="262"/>
    </location>
    <ligand>
        <name>Mn(2+)</name>
        <dbReference type="ChEBI" id="CHEBI:29035"/>
        <label>1</label>
    </ligand>
</feature>
<proteinExistence type="inferred from homology"/>
<comment type="catalytic activity">
    <reaction evidence="5">
        <text>N-formimidoyl-L-glutamate + H2O = formamide + L-glutamate</text>
        <dbReference type="Rhea" id="RHEA:22492"/>
        <dbReference type="ChEBI" id="CHEBI:15377"/>
        <dbReference type="ChEBI" id="CHEBI:16397"/>
        <dbReference type="ChEBI" id="CHEBI:29985"/>
        <dbReference type="ChEBI" id="CHEBI:58928"/>
        <dbReference type="EC" id="3.5.3.8"/>
    </reaction>
</comment>
<evidence type="ECO:0000256" key="7">
    <source>
        <dbReference type="PIRSR" id="PIRSR036979-1"/>
    </source>
</evidence>
<comment type="cofactor">
    <cofactor evidence="5 7">
        <name>Mn(2+)</name>
        <dbReference type="ChEBI" id="CHEBI:29035"/>
    </cofactor>
    <text evidence="5 7">Binds 2 manganese ions per subunit.</text>
</comment>
<dbReference type="GO" id="GO:0050415">
    <property type="term" value="F:formimidoylglutamase activity"/>
    <property type="evidence" value="ECO:0007669"/>
    <property type="project" value="UniProtKB-UniRule"/>
</dbReference>
<dbReference type="GO" id="GO:0030145">
    <property type="term" value="F:manganese ion binding"/>
    <property type="evidence" value="ECO:0007669"/>
    <property type="project" value="UniProtKB-UniRule"/>
</dbReference>
<dbReference type="GO" id="GO:0008783">
    <property type="term" value="F:agmatinase activity"/>
    <property type="evidence" value="ECO:0007669"/>
    <property type="project" value="TreeGrafter"/>
</dbReference>